<protein>
    <submittedName>
        <fullName evidence="3">Uncharacterized protein LOC113503859 isoform X1</fullName>
    </submittedName>
</protein>
<evidence type="ECO:0000313" key="3">
    <source>
        <dbReference type="RefSeq" id="XP_026741774.1"/>
    </source>
</evidence>
<keyword evidence="1" id="KW-1133">Transmembrane helix</keyword>
<feature type="transmembrane region" description="Helical" evidence="1">
    <location>
        <begin position="70"/>
        <end position="97"/>
    </location>
</feature>
<dbReference type="AlphaFoldDB" id="A0A7E5WM66"/>
<sequence>MIFQARMELPVLDKFCFIFDLRTGCIVMGIINSILTFILSVLLITFAVNIRDPTEAQMKRDDIDSGMSSVVYTIVVLLAVLLLVKFLLDLVFVYAVYKEKCGIMKKYCIFWIIFLVLFIIGFLKTLFHMDAGHVIAQILFLGKFDLSLHFFLLLPLVRTKTKRKIIILTDV</sequence>
<dbReference type="OrthoDB" id="7448221at2759"/>
<evidence type="ECO:0000313" key="2">
    <source>
        <dbReference type="Proteomes" id="UP000322000"/>
    </source>
</evidence>
<dbReference type="RefSeq" id="XP_026741774.1">
    <property type="nucleotide sequence ID" value="XM_026885973.1"/>
</dbReference>
<feature type="transmembrane region" description="Helical" evidence="1">
    <location>
        <begin position="109"/>
        <end position="128"/>
    </location>
</feature>
<feature type="transmembrane region" description="Helical" evidence="1">
    <location>
        <begin position="21"/>
        <end position="50"/>
    </location>
</feature>
<keyword evidence="1" id="KW-0472">Membrane</keyword>
<accession>A0A7E5WM66</accession>
<keyword evidence="1" id="KW-0812">Transmembrane</keyword>
<dbReference type="GeneID" id="113503859"/>
<dbReference type="InParanoid" id="A0A7E5WM66"/>
<reference evidence="3" key="1">
    <citation type="submission" date="2025-08" db="UniProtKB">
        <authorList>
            <consortium name="RefSeq"/>
        </authorList>
    </citation>
    <scope>IDENTIFICATION</scope>
</reference>
<name>A0A7E5WM66_TRINI</name>
<organism evidence="2 3">
    <name type="scientific">Trichoplusia ni</name>
    <name type="common">Cabbage looper</name>
    <dbReference type="NCBI Taxonomy" id="7111"/>
    <lineage>
        <taxon>Eukaryota</taxon>
        <taxon>Metazoa</taxon>
        <taxon>Ecdysozoa</taxon>
        <taxon>Arthropoda</taxon>
        <taxon>Hexapoda</taxon>
        <taxon>Insecta</taxon>
        <taxon>Pterygota</taxon>
        <taxon>Neoptera</taxon>
        <taxon>Endopterygota</taxon>
        <taxon>Lepidoptera</taxon>
        <taxon>Glossata</taxon>
        <taxon>Ditrysia</taxon>
        <taxon>Noctuoidea</taxon>
        <taxon>Noctuidae</taxon>
        <taxon>Plusiinae</taxon>
        <taxon>Trichoplusia</taxon>
    </lineage>
</organism>
<dbReference type="KEGG" id="tnl:113503859"/>
<dbReference type="Proteomes" id="UP000322000">
    <property type="component" value="Chromosome 20"/>
</dbReference>
<keyword evidence="2" id="KW-1185">Reference proteome</keyword>
<feature type="transmembrane region" description="Helical" evidence="1">
    <location>
        <begin position="134"/>
        <end position="157"/>
    </location>
</feature>
<evidence type="ECO:0000256" key="1">
    <source>
        <dbReference type="SAM" id="Phobius"/>
    </source>
</evidence>
<proteinExistence type="predicted"/>
<gene>
    <name evidence="3" type="primary">LOC113503859</name>
</gene>